<sequence>MVHNYSLDTHTYFDVKIRPERADQVLAWTQAAAQDENSALAGVEYVGLVGELTNHLLYRVPKHQDDPKDDGLEERRNKHVVDTLSTVQGVLQVDVQTLRQRAKRDEL</sequence>
<dbReference type="EMBL" id="JAAAHY010001368">
    <property type="protein sequence ID" value="KAF9949815.1"/>
    <property type="molecule type" value="Genomic_DNA"/>
</dbReference>
<accession>A0A9P6IW74</accession>
<dbReference type="OrthoDB" id="2585179at2759"/>
<keyword evidence="2" id="KW-1185">Reference proteome</keyword>
<dbReference type="Proteomes" id="UP000738359">
    <property type="component" value="Unassembled WGS sequence"/>
</dbReference>
<gene>
    <name evidence="1" type="ORF">BGZ70_001612</name>
</gene>
<dbReference type="AlphaFoldDB" id="A0A9P6IW74"/>
<name>A0A9P6IW74_MORAP</name>
<organism evidence="1 2">
    <name type="scientific">Mortierella alpina</name>
    <name type="common">Oleaginous fungus</name>
    <name type="synonym">Mortierella renispora</name>
    <dbReference type="NCBI Taxonomy" id="64518"/>
    <lineage>
        <taxon>Eukaryota</taxon>
        <taxon>Fungi</taxon>
        <taxon>Fungi incertae sedis</taxon>
        <taxon>Mucoromycota</taxon>
        <taxon>Mortierellomycotina</taxon>
        <taxon>Mortierellomycetes</taxon>
        <taxon>Mortierellales</taxon>
        <taxon>Mortierellaceae</taxon>
        <taxon>Mortierella</taxon>
    </lineage>
</organism>
<proteinExistence type="predicted"/>
<evidence type="ECO:0000313" key="2">
    <source>
        <dbReference type="Proteomes" id="UP000738359"/>
    </source>
</evidence>
<comment type="caution">
    <text evidence="1">The sequence shown here is derived from an EMBL/GenBank/DDBJ whole genome shotgun (WGS) entry which is preliminary data.</text>
</comment>
<reference evidence="1" key="1">
    <citation type="journal article" date="2020" name="Fungal Divers.">
        <title>Resolving the Mortierellaceae phylogeny through synthesis of multi-gene phylogenetics and phylogenomics.</title>
        <authorList>
            <person name="Vandepol N."/>
            <person name="Liber J."/>
            <person name="Desiro A."/>
            <person name="Na H."/>
            <person name="Kennedy M."/>
            <person name="Barry K."/>
            <person name="Grigoriev I.V."/>
            <person name="Miller A.N."/>
            <person name="O'Donnell K."/>
            <person name="Stajich J.E."/>
            <person name="Bonito G."/>
        </authorList>
    </citation>
    <scope>NUCLEOTIDE SEQUENCE</scope>
    <source>
        <strain evidence="1">CK1249</strain>
    </source>
</reference>
<protein>
    <submittedName>
        <fullName evidence="1">Uncharacterized protein</fullName>
    </submittedName>
</protein>
<evidence type="ECO:0000313" key="1">
    <source>
        <dbReference type="EMBL" id="KAF9949815.1"/>
    </source>
</evidence>